<sequence>MQFAEIIFLHGGFLPGMAGFPKKGGSGFPSGCPQDQSYKHIILKSFYRVSTASKKKKGRKNDTLEKLILATAILSLIKALIDLINNLTG</sequence>
<name>A0A926D8C6_9FIRM</name>
<dbReference type="EMBL" id="JACRSN010000004">
    <property type="protein sequence ID" value="MBC8533199.1"/>
    <property type="molecule type" value="Genomic_DNA"/>
</dbReference>
<proteinExistence type="predicted"/>
<reference evidence="1" key="1">
    <citation type="submission" date="2020-08" db="EMBL/GenBank/DDBJ databases">
        <title>Genome public.</title>
        <authorList>
            <person name="Liu C."/>
            <person name="Sun Q."/>
        </authorList>
    </citation>
    <scope>NUCLEOTIDE SEQUENCE</scope>
    <source>
        <strain evidence="1">NSJ-40</strain>
    </source>
</reference>
<comment type="caution">
    <text evidence="1">The sequence shown here is derived from an EMBL/GenBank/DDBJ whole genome shotgun (WGS) entry which is preliminary data.</text>
</comment>
<dbReference type="Proteomes" id="UP000651482">
    <property type="component" value="Unassembled WGS sequence"/>
</dbReference>
<accession>A0A926D8C6</accession>
<keyword evidence="2" id="KW-1185">Reference proteome</keyword>
<evidence type="ECO:0000313" key="2">
    <source>
        <dbReference type="Proteomes" id="UP000651482"/>
    </source>
</evidence>
<dbReference type="RefSeq" id="WP_249318548.1">
    <property type="nucleotide sequence ID" value="NZ_JACRSN010000004.1"/>
</dbReference>
<evidence type="ECO:0000313" key="1">
    <source>
        <dbReference type="EMBL" id="MBC8533199.1"/>
    </source>
</evidence>
<dbReference type="AlphaFoldDB" id="A0A926D8C6"/>
<organism evidence="1 2">
    <name type="scientific">Yeguia hominis</name>
    <dbReference type="NCBI Taxonomy" id="2763662"/>
    <lineage>
        <taxon>Bacteria</taxon>
        <taxon>Bacillati</taxon>
        <taxon>Bacillota</taxon>
        <taxon>Clostridia</taxon>
        <taxon>Eubacteriales</taxon>
        <taxon>Yeguiaceae</taxon>
        <taxon>Yeguia</taxon>
    </lineage>
</organism>
<protein>
    <submittedName>
        <fullName evidence="1">Uncharacterized protein</fullName>
    </submittedName>
</protein>
<gene>
    <name evidence="1" type="ORF">IAG03_04125</name>
</gene>